<dbReference type="InterPro" id="IPR011047">
    <property type="entry name" value="Quinoprotein_ADH-like_sf"/>
</dbReference>
<feature type="domain" description="Pyrrolo-quinoline quinone repeat" evidence="1">
    <location>
        <begin position="60"/>
        <end position="127"/>
    </location>
</feature>
<keyword evidence="3" id="KW-1185">Reference proteome</keyword>
<evidence type="ECO:0000313" key="3">
    <source>
        <dbReference type="Proteomes" id="UP000198736"/>
    </source>
</evidence>
<gene>
    <name evidence="2" type="ORF">COMA2_110009</name>
</gene>
<organism evidence="2 3">
    <name type="scientific">Candidatus Nitrospira nitrificans</name>
    <dbReference type="NCBI Taxonomy" id="1742973"/>
    <lineage>
        <taxon>Bacteria</taxon>
        <taxon>Pseudomonadati</taxon>
        <taxon>Nitrospirota</taxon>
        <taxon>Nitrospiria</taxon>
        <taxon>Nitrospirales</taxon>
        <taxon>Nitrospiraceae</taxon>
        <taxon>Nitrospira</taxon>
    </lineage>
</organism>
<dbReference type="Pfam" id="PF13360">
    <property type="entry name" value="PQQ_2"/>
    <property type="match status" value="1"/>
</dbReference>
<dbReference type="OrthoDB" id="5503248at2"/>
<dbReference type="RefSeq" id="WP_090894531.1">
    <property type="nucleotide sequence ID" value="NZ_CZPZ01000003.1"/>
</dbReference>
<accession>A0A0S4L4K8</accession>
<sequence length="483" mass="49128">MIQSLVRMAAAMMCGAIVQMTTPAIGAWEGFHGDAANRGFADVDTKPAAGSSLSVPGLGTFALGAGPVIATDGSVYLGTQEGKLIALHADGKPFWSRDIDAGETIVASPAIGADGRVYVIGAKLKITKIGAIKKTQIGSTLYAFNATGALLTRTPFPMKGLRAPTTAPPNIVSVGGREIILAPAIYRNRNISGVEMRLIGFSPDGGVVIDRLVAGQPGTATGGATAKGKGISASDALCLIPPGGFVYCAICGFGQCDYNPPREAEAPPPMPGVGVFTFAGGGAPHVVVSDQRHIIKGFTATSAAGLTETFRLRDDGRSFVSAPMVLPDGHTLVSTGGGEIVFSGPNASKLAPVASPGIVYGPATLTVNGFAVVVGTSGLAALNNGQVVSQASLPSSYTSAAASRTHVFVSTIDAFVTLDADAQLELQRFDWVGGGKSPPAIGPDGRVYAIASDILFIFPPPLKVSNPLQHAPGAVLQKEPGGQ</sequence>
<reference evidence="3" key="1">
    <citation type="submission" date="2015-10" db="EMBL/GenBank/DDBJ databases">
        <authorList>
            <person name="Luecker S."/>
            <person name="Luecker S."/>
        </authorList>
    </citation>
    <scope>NUCLEOTIDE SEQUENCE [LARGE SCALE GENOMIC DNA]</scope>
</reference>
<name>A0A0S4L4K8_9BACT</name>
<dbReference type="Proteomes" id="UP000198736">
    <property type="component" value="Unassembled WGS sequence"/>
</dbReference>
<dbReference type="AlphaFoldDB" id="A0A0S4L4K8"/>
<evidence type="ECO:0000313" key="2">
    <source>
        <dbReference type="EMBL" id="CUS32625.1"/>
    </source>
</evidence>
<dbReference type="STRING" id="1742973.COMA2_110009"/>
<proteinExistence type="predicted"/>
<dbReference type="SUPFAM" id="SSF50998">
    <property type="entry name" value="Quinoprotein alcohol dehydrogenase-like"/>
    <property type="match status" value="1"/>
</dbReference>
<dbReference type="SMART" id="SM00564">
    <property type="entry name" value="PQQ"/>
    <property type="match status" value="2"/>
</dbReference>
<dbReference type="EMBL" id="CZPZ01000003">
    <property type="protein sequence ID" value="CUS32625.1"/>
    <property type="molecule type" value="Genomic_DNA"/>
</dbReference>
<dbReference type="InterPro" id="IPR002372">
    <property type="entry name" value="PQQ_rpt_dom"/>
</dbReference>
<dbReference type="InterPro" id="IPR015943">
    <property type="entry name" value="WD40/YVTN_repeat-like_dom_sf"/>
</dbReference>
<evidence type="ECO:0000259" key="1">
    <source>
        <dbReference type="Pfam" id="PF13360"/>
    </source>
</evidence>
<dbReference type="InterPro" id="IPR018391">
    <property type="entry name" value="PQQ_b-propeller_rpt"/>
</dbReference>
<protein>
    <recommendedName>
        <fullName evidence="1">Pyrrolo-quinoline quinone repeat domain-containing protein</fullName>
    </recommendedName>
</protein>
<dbReference type="Gene3D" id="2.130.10.10">
    <property type="entry name" value="YVTN repeat-like/Quinoprotein amine dehydrogenase"/>
    <property type="match status" value="1"/>
</dbReference>